<dbReference type="eggNOG" id="ENOG502Z9RR">
    <property type="taxonomic scope" value="Bacteria"/>
</dbReference>
<evidence type="ECO:0000313" key="4">
    <source>
        <dbReference type="Proteomes" id="UP000005039"/>
    </source>
</evidence>
<accession>I0R6A3</accession>
<feature type="domain" description="Csm6 HEPN" evidence="1">
    <location>
        <begin position="257"/>
        <end position="448"/>
    </location>
</feature>
<gene>
    <name evidence="3" type="ORF">HMPREF9970_0472</name>
</gene>
<feature type="domain" description="Csm6 CARF" evidence="2">
    <location>
        <begin position="77"/>
        <end position="176"/>
    </location>
</feature>
<dbReference type="RefSeq" id="WP_008754507.1">
    <property type="nucleotide sequence ID" value="NZ_AJGH01000092.1"/>
</dbReference>
<comment type="caution">
    <text evidence="3">The sequence shown here is derived from an EMBL/GenBank/DDBJ whole genome shotgun (WGS) entry which is preliminary data.</text>
</comment>
<evidence type="ECO:0000259" key="2">
    <source>
        <dbReference type="Pfam" id="PF22208"/>
    </source>
</evidence>
<dbReference type="OrthoDB" id="5243123at2"/>
<dbReference type="InterPro" id="IPR053955">
    <property type="entry name" value="Csm6_CARF"/>
</dbReference>
<dbReference type="PATRIC" id="fig|1095750.3.peg.1997"/>
<proteinExistence type="predicted"/>
<dbReference type="Pfam" id="PF22208">
    <property type="entry name" value="Cas_Csm6_CARF"/>
    <property type="match status" value="1"/>
</dbReference>
<dbReference type="InterPro" id="IPR013489">
    <property type="entry name" value="CRISPR-assoc_prot_Csm6"/>
</dbReference>
<reference evidence="3 4" key="1">
    <citation type="submission" date="2012-03" db="EMBL/GenBank/DDBJ databases">
        <authorList>
            <person name="Durkin A.S."/>
            <person name="McCorrison J."/>
            <person name="Torralba M."/>
            <person name="Gillis M."/>
            <person name="Methe B."/>
            <person name="Sutton G."/>
            <person name="Nelson K.E."/>
        </authorList>
    </citation>
    <scope>NUCLEOTIDE SEQUENCE [LARGE SCALE GENOMIC DNA]</scope>
    <source>
        <strain evidence="3 4">F0468</strain>
    </source>
</reference>
<evidence type="ECO:0000313" key="3">
    <source>
        <dbReference type="EMBL" id="EIC95211.1"/>
    </source>
</evidence>
<evidence type="ECO:0000259" key="1">
    <source>
        <dbReference type="Pfam" id="PF09659"/>
    </source>
</evidence>
<dbReference type="InterPro" id="IPR053941">
    <property type="entry name" value="Csm6_HEPN"/>
</dbReference>
<protein>
    <submittedName>
        <fullName evidence="3">Putative CRISPR type III-A/MTUBE-associated protein Csm6</fullName>
    </submittedName>
</protein>
<name>I0R6A3_9FIRM</name>
<dbReference type="EMBL" id="AJGH01000092">
    <property type="protein sequence ID" value="EIC95211.1"/>
    <property type="molecule type" value="Genomic_DNA"/>
</dbReference>
<dbReference type="AlphaFoldDB" id="I0R6A3"/>
<dbReference type="Proteomes" id="UP000005039">
    <property type="component" value="Unassembled WGS sequence"/>
</dbReference>
<dbReference type="Pfam" id="PF09659">
    <property type="entry name" value="Cas_Csm6_HEPN"/>
    <property type="match status" value="1"/>
</dbReference>
<organism evidence="3 4">
    <name type="scientific">Lachnoanaerobaculum saburreum F0468</name>
    <dbReference type="NCBI Taxonomy" id="1095750"/>
    <lineage>
        <taxon>Bacteria</taxon>
        <taxon>Bacillati</taxon>
        <taxon>Bacillota</taxon>
        <taxon>Clostridia</taxon>
        <taxon>Lachnospirales</taxon>
        <taxon>Lachnospiraceae</taxon>
        <taxon>Lachnoanaerobaculum</taxon>
    </lineage>
</organism>
<sequence>MNILFSPLGGNDPISETNLYDGSMLHICRHYDIDKVYLYMTKEIWKNHKKDNRYEFFIDRLAKQKGKKIEYITIEDSELERVQEYDQFFFRFEGIIDKIMREKGEDDNIFINISSGTPAMKNALVILQDLKDYDCKFIQVATPMKAMNKNEHSDNPDWELLWELNAELEKDGENRCTENKCPSLSRLRQEEIIKKHIDEYDYRAALLVARGMEKHSTKNYIDELVRAVNRYNLNMKKVDNFYKKDGFDFTPVKAGDARKLFEYALWLGIKVKREEHIDFLRGITPIVVEIFEIVLKSRGKLDINNYCTKNNYGVRVWDKVKVTNNLPTKDISIKDIVNKEYQLKHSDSEKVEEFRFGMIYSEALLYLIKNLIDDAVLVETAYNIRSVEEKVRNLAAHDIVSLESNDIKMRTGFTPVQIMDMIKRLFSYTNFSIKSEYWNSYEDMNEELKRRISEHREEDISC</sequence>
<keyword evidence="4" id="KW-1185">Reference proteome</keyword>
<dbReference type="NCBIfam" id="TIGR02672">
    <property type="entry name" value="cas_csm6"/>
    <property type="match status" value="1"/>
</dbReference>